<keyword evidence="6" id="KW-0813">Transport</keyword>
<dbReference type="Proteomes" id="UP001184828">
    <property type="component" value="Unassembled WGS sequence"/>
</dbReference>
<evidence type="ECO:0000256" key="3">
    <source>
        <dbReference type="ARBA" id="ARBA00022692"/>
    </source>
</evidence>
<comment type="similarity">
    <text evidence="2 6">Belongs to the ABC-3 integral membrane protein family.</text>
</comment>
<feature type="transmembrane region" description="Helical" evidence="7">
    <location>
        <begin position="112"/>
        <end position="130"/>
    </location>
</feature>
<keyword evidence="3 6" id="KW-0812">Transmembrane</keyword>
<gene>
    <name evidence="8" type="ORF">J2738_004205</name>
</gene>
<feature type="transmembrane region" description="Helical" evidence="7">
    <location>
        <begin position="29"/>
        <end position="51"/>
    </location>
</feature>
<evidence type="ECO:0000313" key="8">
    <source>
        <dbReference type="EMBL" id="MDR6428050.1"/>
    </source>
</evidence>
<evidence type="ECO:0000256" key="6">
    <source>
        <dbReference type="RuleBase" id="RU003943"/>
    </source>
</evidence>
<dbReference type="InterPro" id="IPR037294">
    <property type="entry name" value="ABC_BtuC-like"/>
</dbReference>
<dbReference type="RefSeq" id="WP_309928982.1">
    <property type="nucleotide sequence ID" value="NZ_JAVDQZ010000006.1"/>
</dbReference>
<dbReference type="GO" id="GO:0055085">
    <property type="term" value="P:transmembrane transport"/>
    <property type="evidence" value="ECO:0007669"/>
    <property type="project" value="InterPro"/>
</dbReference>
<feature type="transmembrane region" description="Helical" evidence="7">
    <location>
        <begin position="267"/>
        <end position="289"/>
    </location>
</feature>
<feature type="transmembrane region" description="Helical" evidence="7">
    <location>
        <begin position="83"/>
        <end position="100"/>
    </location>
</feature>
<dbReference type="AlphaFoldDB" id="A0AAE3Y0B5"/>
<feature type="transmembrane region" description="Helical" evidence="7">
    <location>
        <begin position="200"/>
        <end position="231"/>
    </location>
</feature>
<keyword evidence="5 7" id="KW-0472">Membrane</keyword>
<feature type="transmembrane region" description="Helical" evidence="7">
    <location>
        <begin position="58"/>
        <end position="77"/>
    </location>
</feature>
<evidence type="ECO:0000256" key="7">
    <source>
        <dbReference type="SAM" id="Phobius"/>
    </source>
</evidence>
<comment type="caution">
    <text evidence="8">The sequence shown here is derived from an EMBL/GenBank/DDBJ whole genome shotgun (WGS) entry which is preliminary data.</text>
</comment>
<dbReference type="Pfam" id="PF00950">
    <property type="entry name" value="ABC-3"/>
    <property type="match status" value="1"/>
</dbReference>
<dbReference type="PANTHER" id="PTHR30477:SF18">
    <property type="entry name" value="METAL TRANSPORT SYSTEM MEMBRANE PROTEIN CT_417-RELATED"/>
    <property type="match status" value="1"/>
</dbReference>
<evidence type="ECO:0000256" key="2">
    <source>
        <dbReference type="ARBA" id="ARBA00008034"/>
    </source>
</evidence>
<dbReference type="GO" id="GO:0010043">
    <property type="term" value="P:response to zinc ion"/>
    <property type="evidence" value="ECO:0007669"/>
    <property type="project" value="TreeGrafter"/>
</dbReference>
<dbReference type="InterPro" id="IPR001626">
    <property type="entry name" value="ABC_TroCD"/>
</dbReference>
<accession>A0AAE3Y0B5</accession>
<dbReference type="Gene3D" id="1.10.3470.10">
    <property type="entry name" value="ABC transporter involved in vitamin B12 uptake, BtuC"/>
    <property type="match status" value="1"/>
</dbReference>
<evidence type="ECO:0000256" key="1">
    <source>
        <dbReference type="ARBA" id="ARBA00004141"/>
    </source>
</evidence>
<name>A0AAE3Y0B5_VARPD</name>
<dbReference type="GO" id="GO:0043190">
    <property type="term" value="C:ATP-binding cassette (ABC) transporter complex"/>
    <property type="evidence" value="ECO:0007669"/>
    <property type="project" value="InterPro"/>
</dbReference>
<reference evidence="8" key="1">
    <citation type="submission" date="2023-07" db="EMBL/GenBank/DDBJ databases">
        <title>Sorghum-associated microbial communities from plants grown in Nebraska, USA.</title>
        <authorList>
            <person name="Schachtman D."/>
        </authorList>
    </citation>
    <scope>NUCLEOTIDE SEQUENCE</scope>
    <source>
        <strain evidence="8">DS2114</strain>
    </source>
</reference>
<evidence type="ECO:0000256" key="5">
    <source>
        <dbReference type="ARBA" id="ARBA00023136"/>
    </source>
</evidence>
<comment type="subcellular location">
    <subcellularLocation>
        <location evidence="6">Cell membrane</location>
        <topology evidence="6">Multi-pass membrane protein</topology>
    </subcellularLocation>
    <subcellularLocation>
        <location evidence="1">Membrane</location>
        <topology evidence="1">Multi-pass membrane protein</topology>
    </subcellularLocation>
</comment>
<organism evidence="8 9">
    <name type="scientific">Variovorax paradoxus</name>
    <dbReference type="NCBI Taxonomy" id="34073"/>
    <lineage>
        <taxon>Bacteria</taxon>
        <taxon>Pseudomonadati</taxon>
        <taxon>Pseudomonadota</taxon>
        <taxon>Betaproteobacteria</taxon>
        <taxon>Burkholderiales</taxon>
        <taxon>Comamonadaceae</taxon>
        <taxon>Variovorax</taxon>
    </lineage>
</organism>
<feature type="transmembrane region" description="Helical" evidence="7">
    <location>
        <begin position="159"/>
        <end position="180"/>
    </location>
</feature>
<dbReference type="SUPFAM" id="SSF81345">
    <property type="entry name" value="ABC transporter involved in vitamin B12 uptake, BtuC"/>
    <property type="match status" value="1"/>
</dbReference>
<evidence type="ECO:0000256" key="4">
    <source>
        <dbReference type="ARBA" id="ARBA00022989"/>
    </source>
</evidence>
<protein>
    <submittedName>
        <fullName evidence="8">Zinc transport system permease protein</fullName>
    </submittedName>
</protein>
<evidence type="ECO:0000313" key="9">
    <source>
        <dbReference type="Proteomes" id="UP001184828"/>
    </source>
</evidence>
<sequence length="301" mass="32083">MTPVYEFIRNQLQALAERGALPEPFQYEFLINALLCTLLIGPLLGVLGSMVMIKRMAFFSQAVGNAAMTGVAIGVLIGESYTSPYVSMFVFCLLFSLTLKYAQHRTTLSNDILIGVFLSISLALGASLLLFVSAKINTHVMESVLFGSILAVDHTDMNVLLVVTVICACIGLPMYNAMLLASINPSLAHARGVRVRFVEYVFVAMVTLVTVACLKIIGAVLVEALLLIPAAAARNVSRSLGELVARSVAIATVSCVLGILLPMQLHIPVPTGGAIVLVAAAIFVFTSVVRARAPRFRSAGI</sequence>
<keyword evidence="4 7" id="KW-1133">Transmembrane helix</keyword>
<dbReference type="PANTHER" id="PTHR30477">
    <property type="entry name" value="ABC-TRANSPORTER METAL-BINDING PROTEIN"/>
    <property type="match status" value="1"/>
</dbReference>
<dbReference type="EMBL" id="JAVDQZ010000006">
    <property type="protein sequence ID" value="MDR6428050.1"/>
    <property type="molecule type" value="Genomic_DNA"/>
</dbReference>
<proteinExistence type="inferred from homology"/>